<dbReference type="Pfam" id="PF15499">
    <property type="entry name" value="Peptidase_C98"/>
    <property type="match status" value="1"/>
</dbReference>
<dbReference type="EMBL" id="VWZO01002763">
    <property type="protein sequence ID" value="NXH10870.1"/>
    <property type="molecule type" value="Genomic_DNA"/>
</dbReference>
<dbReference type="GO" id="GO:0030576">
    <property type="term" value="P:Cajal body organization"/>
    <property type="evidence" value="ECO:0007669"/>
    <property type="project" value="InterPro"/>
</dbReference>
<name>A0A7K9HCX8_9PICI</name>
<feature type="compositionally biased region" description="Polar residues" evidence="1">
    <location>
        <begin position="508"/>
        <end position="533"/>
    </location>
</feature>
<evidence type="ECO:0000256" key="1">
    <source>
        <dbReference type="SAM" id="MobiDB-lite"/>
    </source>
</evidence>
<keyword evidence="4" id="KW-1185">Reference proteome</keyword>
<dbReference type="PROSITE" id="PS50235">
    <property type="entry name" value="USP_3"/>
    <property type="match status" value="1"/>
</dbReference>
<feature type="non-terminal residue" evidence="3">
    <location>
        <position position="794"/>
    </location>
</feature>
<feature type="compositionally biased region" description="Basic and acidic residues" evidence="1">
    <location>
        <begin position="585"/>
        <end position="594"/>
    </location>
</feature>
<feature type="region of interest" description="Disordered" evidence="1">
    <location>
        <begin position="435"/>
        <end position="455"/>
    </location>
</feature>
<dbReference type="GO" id="GO:0015030">
    <property type="term" value="C:Cajal body"/>
    <property type="evidence" value="ECO:0007669"/>
    <property type="project" value="TreeGrafter"/>
</dbReference>
<accession>A0A7K9HCX8</accession>
<dbReference type="InterPro" id="IPR033505">
    <property type="entry name" value="USPL1"/>
</dbReference>
<proteinExistence type="predicted"/>
<reference evidence="3 4" key="1">
    <citation type="submission" date="2019-09" db="EMBL/GenBank/DDBJ databases">
        <title>Bird 10,000 Genomes (B10K) Project - Family phase.</title>
        <authorList>
            <person name="Zhang G."/>
        </authorList>
    </citation>
    <scope>NUCLEOTIDE SEQUENCE [LARGE SCALE GENOMIC DNA]</scope>
    <source>
        <strain evidence="3">B10K-DU-001-16</strain>
        <tissue evidence="3">Muscle</tissue>
    </source>
</reference>
<feature type="region of interest" description="Disordered" evidence="1">
    <location>
        <begin position="506"/>
        <end position="594"/>
    </location>
</feature>
<dbReference type="GO" id="GO:0032183">
    <property type="term" value="F:SUMO binding"/>
    <property type="evidence" value="ECO:0007669"/>
    <property type="project" value="InterPro"/>
</dbReference>
<dbReference type="OrthoDB" id="6160353at2759"/>
<dbReference type="PANTHER" id="PTHR15294">
    <property type="entry name" value="RETINOVIN-RELATED"/>
    <property type="match status" value="1"/>
</dbReference>
<feature type="non-terminal residue" evidence="3">
    <location>
        <position position="1"/>
    </location>
</feature>
<dbReference type="GO" id="GO:0016926">
    <property type="term" value="P:protein desumoylation"/>
    <property type="evidence" value="ECO:0007669"/>
    <property type="project" value="TreeGrafter"/>
</dbReference>
<dbReference type="InterPro" id="IPR028889">
    <property type="entry name" value="USP"/>
</dbReference>
<dbReference type="Pfam" id="PF15509">
    <property type="entry name" value="DUF4650"/>
    <property type="match status" value="1"/>
</dbReference>
<dbReference type="InterPro" id="IPR028890">
    <property type="entry name" value="Peptidase_C98"/>
</dbReference>
<dbReference type="PANTHER" id="PTHR15294:SF3">
    <property type="entry name" value="SUMO-SPECIFIC ISOPEPTIDASE USPL1"/>
    <property type="match status" value="1"/>
</dbReference>
<organism evidence="3 4">
    <name type="scientific">Bucco capensis</name>
    <name type="common">collared puffbird</name>
    <dbReference type="NCBI Taxonomy" id="135168"/>
    <lineage>
        <taxon>Eukaryota</taxon>
        <taxon>Metazoa</taxon>
        <taxon>Chordata</taxon>
        <taxon>Craniata</taxon>
        <taxon>Vertebrata</taxon>
        <taxon>Euteleostomi</taxon>
        <taxon>Archelosauria</taxon>
        <taxon>Archosauria</taxon>
        <taxon>Dinosauria</taxon>
        <taxon>Saurischia</taxon>
        <taxon>Theropoda</taxon>
        <taxon>Coelurosauria</taxon>
        <taxon>Aves</taxon>
        <taxon>Neognathae</taxon>
        <taxon>Neoaves</taxon>
        <taxon>Telluraves</taxon>
        <taxon>Coraciimorphae</taxon>
        <taxon>Piciformes</taxon>
        <taxon>Bucconidae</taxon>
        <taxon>Bucco</taxon>
    </lineage>
</organism>
<dbReference type="Proteomes" id="UP000534107">
    <property type="component" value="Unassembled WGS sequence"/>
</dbReference>
<feature type="compositionally biased region" description="Low complexity" evidence="1">
    <location>
        <begin position="559"/>
        <end position="574"/>
    </location>
</feature>
<dbReference type="InterPro" id="IPR029388">
    <property type="entry name" value="DUF4650"/>
</dbReference>
<feature type="domain" description="USP" evidence="2">
    <location>
        <begin position="1"/>
        <end position="203"/>
    </location>
</feature>
<evidence type="ECO:0000313" key="4">
    <source>
        <dbReference type="Proteomes" id="UP000534107"/>
    </source>
</evidence>
<feature type="compositionally biased region" description="Polar residues" evidence="1">
    <location>
        <begin position="379"/>
        <end position="395"/>
    </location>
</feature>
<evidence type="ECO:0000259" key="2">
    <source>
        <dbReference type="PROSITE" id="PS50235"/>
    </source>
</evidence>
<evidence type="ECO:0000313" key="3">
    <source>
        <dbReference type="EMBL" id="NXH10870.1"/>
    </source>
</evidence>
<feature type="compositionally biased region" description="Polar residues" evidence="1">
    <location>
        <begin position="541"/>
        <end position="556"/>
    </location>
</feature>
<sequence>DVLPKAESHLNEIRNRMFTQLQPQLRCEFGEKEDPVFALPLLLRLDQQAEKLFLHSFSWQFECACCGYKHQQRFRKTLTTFTNIIPDWHPLHAVCAGPCNNCSARSQRRQMILEKVPSVLMLHFVEGLPHNNLKNYSFKFEEDTYQITSVVQYQTDKKHFITWSLNPDGTWLECDDLKGPYCKRHKRFEVPPSEIHIVIWEKKRPHLPEELKSQFQSKNPQAFPLPNVQLNSTVLHCGLDNTADKTPAEHCKEDSVRTPDKQQQWIAKGESVVHHGLENLTHDDLVTLMLEEIQVDLEGKSLPNGQMVGNHHAVEMGMPQQQQSALSPNAQCTGEFAASSLAMNNKYMLHENSSICLPLEEVNSANTNPPVPKIHNPDPSDSSPAQRADSRTNLPNREHGLNSELQLNKKLSQRESILQKSSDLKDASKTVVNSQVADSAAANNPIQPSQKDQERGFVGSWVKKLLSKNIFFMPSSASAAKNERSNKNLSMQKISEVRLPAKRASNFGGFQSRGTNKPTETPKSVVPQSNKTHPLSRFKGFSQSTHLPTASQSTFAGPTWSKSGSTMGTSGKVTQFHSPSYNSGKGEESDSDKTKKLRLKLLKKLNAKKKKLASLDRLAVEQLKHEQPVNGDVSTPSQMESHSESELLQSFLKELQYQIDVAGNESGCTGHNNGDEILADLLSPTTTVASLEASKSEDECMYMEMVDSSVTVTASSETSVPSAAVSSEDPNCYSPVKNCNSELHSVSKSSVKKLPFESPTREDILEDLFSISAPSSMAGDIDLPHFDDTLFETW</sequence>
<feature type="region of interest" description="Disordered" evidence="1">
    <location>
        <begin position="366"/>
        <end position="402"/>
    </location>
</feature>
<gene>
    <name evidence="3" type="primary">Uspl1</name>
    <name evidence="3" type="ORF">BUCCAP_R07151</name>
</gene>
<protein>
    <submittedName>
        <fullName evidence="3">USPL1 isopeptidase</fullName>
    </submittedName>
</protein>
<comment type="caution">
    <text evidence="3">The sequence shown here is derived from an EMBL/GenBank/DDBJ whole genome shotgun (WGS) entry which is preliminary data.</text>
</comment>
<dbReference type="AlphaFoldDB" id="A0A7K9HCX8"/>
<feature type="compositionally biased region" description="Polar residues" evidence="1">
    <location>
        <begin position="435"/>
        <end position="450"/>
    </location>
</feature>